<dbReference type="EMBL" id="AUZZ01008256">
    <property type="protein sequence ID" value="EQD38473.1"/>
    <property type="molecule type" value="Genomic_DNA"/>
</dbReference>
<evidence type="ECO:0000313" key="7">
    <source>
        <dbReference type="EMBL" id="EQD38473.1"/>
    </source>
</evidence>
<keyword evidence="7" id="KW-0966">Cell projection</keyword>
<dbReference type="PANTHER" id="PTHR30033:SF1">
    <property type="entry name" value="FLAGELLAR HOOK-ASSOCIATED PROTEIN 1"/>
    <property type="match status" value="1"/>
</dbReference>
<comment type="similarity">
    <text evidence="3">Belongs to the flagella basal body rod proteins family.</text>
</comment>
<organism evidence="7">
    <name type="scientific">mine drainage metagenome</name>
    <dbReference type="NCBI Taxonomy" id="410659"/>
    <lineage>
        <taxon>unclassified sequences</taxon>
        <taxon>metagenomes</taxon>
        <taxon>ecological metagenomes</taxon>
    </lineage>
</organism>
<evidence type="ECO:0000256" key="3">
    <source>
        <dbReference type="ARBA" id="ARBA00009677"/>
    </source>
</evidence>
<evidence type="ECO:0000259" key="6">
    <source>
        <dbReference type="Pfam" id="PF22638"/>
    </source>
</evidence>
<keyword evidence="7" id="KW-0969">Cilium</keyword>
<feature type="non-terminal residue" evidence="7">
    <location>
        <position position="1"/>
    </location>
</feature>
<feature type="domain" description="Flagellar hook-associated protein FlgK helical" evidence="6">
    <location>
        <begin position="59"/>
        <end position="249"/>
    </location>
</feature>
<evidence type="ECO:0000256" key="5">
    <source>
        <dbReference type="ARBA" id="ARBA00023143"/>
    </source>
</evidence>
<reference evidence="7" key="2">
    <citation type="journal article" date="2014" name="ISME J.">
        <title>Microbial stratification in low pH oxic and suboxic macroscopic growths along an acid mine drainage.</title>
        <authorList>
            <person name="Mendez-Garcia C."/>
            <person name="Mesa V."/>
            <person name="Sprenger R.R."/>
            <person name="Richter M."/>
            <person name="Diez M.S."/>
            <person name="Solano J."/>
            <person name="Bargiela R."/>
            <person name="Golyshina O.V."/>
            <person name="Manteca A."/>
            <person name="Ramos J.L."/>
            <person name="Gallego J.R."/>
            <person name="Llorente I."/>
            <person name="Martins Dos Santos V.A."/>
            <person name="Jensen O.N."/>
            <person name="Pelaez A.I."/>
            <person name="Sanchez J."/>
            <person name="Ferrer M."/>
        </authorList>
    </citation>
    <scope>NUCLEOTIDE SEQUENCE</scope>
</reference>
<dbReference type="GO" id="GO:0005576">
    <property type="term" value="C:extracellular region"/>
    <property type="evidence" value="ECO:0007669"/>
    <property type="project" value="UniProtKB-SubCell"/>
</dbReference>
<dbReference type="GO" id="GO:0009424">
    <property type="term" value="C:bacterial-type flagellum hook"/>
    <property type="evidence" value="ECO:0007669"/>
    <property type="project" value="InterPro"/>
</dbReference>
<keyword evidence="7" id="KW-0282">Flagellum</keyword>
<dbReference type="PRINTS" id="PR01005">
    <property type="entry name" value="FLGHOOKAP1"/>
</dbReference>
<proteinExistence type="inferred from homology"/>
<comment type="caution">
    <text evidence="7">The sequence shown here is derived from an EMBL/GenBank/DDBJ whole genome shotgun (WGS) entry which is preliminary data.</text>
</comment>
<keyword evidence="5" id="KW-0975">Bacterial flagellum</keyword>
<comment type="subcellular location">
    <subcellularLocation>
        <location evidence="1">Bacterial flagellum</location>
    </subcellularLocation>
    <subcellularLocation>
        <location evidence="2">Secreted</location>
    </subcellularLocation>
</comment>
<name>T0YZM1_9ZZZZ</name>
<dbReference type="SUPFAM" id="SSF64518">
    <property type="entry name" value="Phase 1 flagellin"/>
    <property type="match status" value="1"/>
</dbReference>
<gene>
    <name evidence="7" type="ORF">B2A_11439</name>
</gene>
<protein>
    <submittedName>
        <fullName evidence="7">Flagellar hook-associated protein FlgK</fullName>
    </submittedName>
</protein>
<dbReference type="PANTHER" id="PTHR30033">
    <property type="entry name" value="FLAGELLAR HOOK-ASSOCIATED PROTEIN 1"/>
    <property type="match status" value="1"/>
</dbReference>
<reference evidence="7" key="1">
    <citation type="submission" date="2013-08" db="EMBL/GenBank/DDBJ databases">
        <authorList>
            <person name="Mendez C."/>
            <person name="Richter M."/>
            <person name="Ferrer M."/>
            <person name="Sanchez J."/>
        </authorList>
    </citation>
    <scope>NUCLEOTIDE SEQUENCE</scope>
</reference>
<dbReference type="GO" id="GO:0005198">
    <property type="term" value="F:structural molecule activity"/>
    <property type="evidence" value="ECO:0007669"/>
    <property type="project" value="InterPro"/>
</dbReference>
<accession>T0YZM1</accession>
<dbReference type="InterPro" id="IPR002371">
    <property type="entry name" value="FlgK"/>
</dbReference>
<evidence type="ECO:0000256" key="2">
    <source>
        <dbReference type="ARBA" id="ARBA00004613"/>
    </source>
</evidence>
<feature type="non-terminal residue" evidence="7">
    <location>
        <position position="250"/>
    </location>
</feature>
<dbReference type="GO" id="GO:0044780">
    <property type="term" value="P:bacterial-type flagellum assembly"/>
    <property type="evidence" value="ECO:0007669"/>
    <property type="project" value="InterPro"/>
</dbReference>
<dbReference type="NCBIfam" id="TIGR02492">
    <property type="entry name" value="flgK_ends"/>
    <property type="match status" value="1"/>
</dbReference>
<dbReference type="AlphaFoldDB" id="T0YZM1"/>
<evidence type="ECO:0000256" key="1">
    <source>
        <dbReference type="ARBA" id="ARBA00004365"/>
    </source>
</evidence>
<keyword evidence="4" id="KW-0964">Secreted</keyword>
<evidence type="ECO:0000256" key="4">
    <source>
        <dbReference type="ARBA" id="ARBA00022525"/>
    </source>
</evidence>
<dbReference type="InterPro" id="IPR053927">
    <property type="entry name" value="FlgK_helical"/>
</dbReference>
<dbReference type="Pfam" id="PF22638">
    <property type="entry name" value="FlgK_D1"/>
    <property type="match status" value="1"/>
</dbReference>
<sequence>RRDRQPRRRNPGNFTGSGYIGSGVEVQSVTRAYSAQLTQQVRTSQSSYSSYNTLATQAQQIDNMLSDSTTGLSASLQNFVNALQSVSTSPTSTSARQALISQGQSLAQQLNSYDTQIGQYGSQLESQITSDVSQINTLATNIANLNQQIAAASANGQTPNQLLDQRGTLIDQLSQYISVQTVPQANGSTDVYIGSGQALVSGGVAQQLTTIPGSYNPTQLDVGIKSANGVTNLTGEMSGGELGGLLSARS</sequence>